<dbReference type="KEGG" id="mod:AS202_14675"/>
<sequence>MKKRLLPVALLLGTFATNAQVGIGTATPNKSAELLIESKDRGLLIPNVALESTKDKVTIRNGNVQSLLVYATKKQGDITPGYYYWDIDKWSRLTADKDIPQIVVNNFEEIVNMDGDKVKNIIKNIVKNTEGNVIYEGDKFYTYVKDGDKIIKQEIKEKLTTIVHDEKTGDYIYYNENSVDRNGNIIGEGVRIKIKETVINKFGDIINNKTVQEHITNYLDGTYVGGNVYYDGDKLTYITKEGERKEVSIKEVITANESKTAIITVANKQYYVSEEYLIANNDIIPSNVDPLNLSKGIYAIDVVGGVINNFEEIVTKGPITVDGRTFNTINDYIKYITESKGGFTKIVYDQTTGDVIFQEWNEVTQKFENVDNSKFSTIVKGNETITTLVDNQDGTYTYTSEDGTTTLVDIPSSVVNQFETIVKQPVEVDGRTFNTINDYIKYVTESKGGFTKIVYDQTKGDVIFQEWNKVTQKFENVDNSKFSTIVKGNETITLLVPNTNGTFTYYNESQIGADGQPKLGETGVTIDPKEVSVSLNTTTNKYEFKNSQGDVIGEIDANANAIVYNDNTTNLGVTNVQEAIEKLLDKITEVAGTTGDLVVSGGLEFLAKTTGIKALLADVTIQVADEGITNEKLGNKAVTSDKLNAGTGENNRVGVADDQGNVIYKTLDEVVKGNETVTLLIPNTNGTFTYYNESQIGADGQPKLGETGVTIDPKEVSVSLNTTTNKYEFKNSQGDVIGEIDTNAKAIAFDNSTNGFTSTNVQEALEELKTKLDGTSDTLVNNNDGTYTHTTVAGDVVVIDANTTKVEVLDGVYTFKNAKGDTITSIDTNAKAIAFDDSKSKLGADNVQDAIDNLLSKVGSGAGVTLVDNNDGTITLKSDDNTVLGTVSKGSLTNNNDGTYTYDNGDGTPVTFDTNAKAIAFDNSSNGFTSTNVQEALEELKTKLDGTSDTLVNNNDGTYTHTTVAGDVVVIDANTTKVEVLDGVYTFKNAKGDTITSIDTNAKAIAFDDSKSKLGADNVQDAIDNLLSKVGSGAGVTLVDNNDGTITLKSDDNTVLGTVSKGSLTNNNDGTYTYDNGDGTPVTFDTNAKAIAFDNSSNGFTSTNVQEALEELKTKLDGTSDTLVNNNDGTYTHTTVAGDVVIIDANTTKVEVLDGVYTFKNAKGDTITSIDTNAKAIAFDDSKSKLGADNVQDAIDNLLSKVGSGAGVTLVDNNDGTITLKSDDNTVLGTVSKGSLTNNNDGTYTYDNGDGTPVTFDTNAKAIAFDNSTNGFTSTNVQEALEELKTKLDGTSDTLVNNNDGTYTHTTVAGDVVIIDANTTKVEVLDGVYTFKNAKGDTITSIDTNAKAIAFDDSKSKLGADNVQDAIDNLLSKVGSGAGVTLVDNNDGTITLKSDDNTVLGTVSKGSLTNNNDGTYTYDNGDGTPVTFDTNAKAIAFDNSSNGFTSTNVQEALEELKTKLDGTSDTLVNNNDGTYTHTTVAGDVVVIDANTTKVEVLDGVYTFKNAKGDTITSIDTNAKAIAFDNSSNGFTSTNVQEALEELKTKLDGTSDTLVNNNDGTYTHTTVAGDVVIIDANTTKVEVLDGVYTFKNGKGDTITSIDTNAKAIAFDDSKSKLGADNVQDAIDNLLSKVGSGAGVTLVDNNDGTITLKSDDNTVLGTVSKGSLTNNNDGTYTYDNGDGTPVTFDTNAKAIAFDNSSNGFTSTNVQEALEELKTKLDGTSDTLVNNNDGTYTHTTVAGDVVIIDANTTKVEVLDGVYTFKNGKGDTITSIDTNAKAIAFDNSSNGFTSTNVQEALEELKTKLDGTSDTLVNNNDGTYTHTTVAGDVVVIDANTTKVEVLDGVYTFKNGKGDTITSIDTNAKAIAFDNSTNGFTSTNVQEALEELKTTVDNTKGDLSLAGGLEFVTGANGTDKLLADAGIQIADKGITTDKIKPGTDGQILVTEGTGDTATTKWVNKKSATSNTLVTRETAIVSSVNGEEAELILEGDAVLKEGKTVVQAIQGTPVSDTKPSNAQTLIYDQTTQAWIPGTPDVTVDKVVDAKTLTTDGVIVIGTDSNAIATTATKSLLTDVKLNIANNKITTDHIQNGTIKPEDIANAGNNQVLVTDNTGVPTWKNQTDVGEIVTANNGLTKADTNIQLGGLLTKKTAINTTTDNTLALTGLDKKKTQAVNESEGVTQHLLAVDKNGDVIKALKAAMPKFFYMPSVMVPTAESQAQQEGVTYNNTTRTGTIDMYAIYKKQFGSPVMSSTGASALPVLPASELGFHVTYATEGVFTIVSINAEGLMTYKVNDTANVNIGSFINIVFSVNEDN</sequence>
<reference evidence="2 3" key="1">
    <citation type="journal article" date="2016" name="J. Zhejiang Univ. Sci. B">
        <title>Antibiotic resistance mechanisms of Myroides sp.</title>
        <authorList>
            <person name="Hu S."/>
            <person name="Yuan S."/>
            <person name="Qu H."/>
            <person name="Jiang T."/>
            <person name="Zhou Y."/>
            <person name="Wang M."/>
            <person name="Ming D."/>
        </authorList>
    </citation>
    <scope>NUCLEOTIDE SEQUENCE [LARGE SCALE GENOMIC DNA]</scope>
    <source>
        <strain evidence="2 3">PR63039</strain>
    </source>
</reference>
<name>A0AAI8C726_9FLAO</name>
<feature type="chain" id="PRO_5042521619" evidence="1">
    <location>
        <begin position="20"/>
        <end position="2312"/>
    </location>
</feature>
<protein>
    <submittedName>
        <fullName evidence="2">Uncharacterized protein</fullName>
    </submittedName>
</protein>
<keyword evidence="1" id="KW-0732">Signal</keyword>
<gene>
    <name evidence="2" type="ORF">AS202_14675</name>
</gene>
<dbReference type="RefSeq" id="WP_058699591.1">
    <property type="nucleotide sequence ID" value="NZ_CP013690.1"/>
</dbReference>
<evidence type="ECO:0000313" key="3">
    <source>
        <dbReference type="Proteomes" id="UP000069030"/>
    </source>
</evidence>
<evidence type="ECO:0000256" key="1">
    <source>
        <dbReference type="SAM" id="SignalP"/>
    </source>
</evidence>
<organism evidence="2 3">
    <name type="scientific">Myroides odoratimimus</name>
    <dbReference type="NCBI Taxonomy" id="76832"/>
    <lineage>
        <taxon>Bacteria</taxon>
        <taxon>Pseudomonadati</taxon>
        <taxon>Bacteroidota</taxon>
        <taxon>Flavobacteriia</taxon>
        <taxon>Flavobacteriales</taxon>
        <taxon>Flavobacteriaceae</taxon>
        <taxon>Myroides</taxon>
    </lineage>
</organism>
<evidence type="ECO:0000313" key="2">
    <source>
        <dbReference type="EMBL" id="ALU27329.1"/>
    </source>
</evidence>
<accession>A0AAI8C726</accession>
<feature type="signal peptide" evidence="1">
    <location>
        <begin position="1"/>
        <end position="19"/>
    </location>
</feature>
<dbReference type="EMBL" id="CP013690">
    <property type="protein sequence ID" value="ALU27329.1"/>
    <property type="molecule type" value="Genomic_DNA"/>
</dbReference>
<dbReference type="Proteomes" id="UP000069030">
    <property type="component" value="Chromosome"/>
</dbReference>
<proteinExistence type="predicted"/>